<dbReference type="EMBL" id="JAENHL010000007">
    <property type="protein sequence ID" value="MBK1867420.1"/>
    <property type="molecule type" value="Genomic_DNA"/>
</dbReference>
<accession>A0ACC5R484</accession>
<comment type="caution">
    <text evidence="1">The sequence shown here is derived from an EMBL/GenBank/DDBJ whole genome shotgun (WGS) entry which is preliminary data.</text>
</comment>
<keyword evidence="2" id="KW-1185">Reference proteome</keyword>
<proteinExistence type="predicted"/>
<reference evidence="1" key="1">
    <citation type="submission" date="2021-01" db="EMBL/GenBank/DDBJ databases">
        <authorList>
            <person name="Sun Q."/>
        </authorList>
    </citation>
    <scope>NUCLEOTIDE SEQUENCE</scope>
    <source>
        <strain evidence="1">YIM B02566</strain>
    </source>
</reference>
<evidence type="ECO:0000313" key="2">
    <source>
        <dbReference type="Proteomes" id="UP000616151"/>
    </source>
</evidence>
<protein>
    <submittedName>
        <fullName evidence="1">MFS transporter</fullName>
    </submittedName>
</protein>
<organism evidence="1 2">
    <name type="scientific">Taklimakanibacter albus</name>
    <dbReference type="NCBI Taxonomy" id="2800327"/>
    <lineage>
        <taxon>Bacteria</taxon>
        <taxon>Pseudomonadati</taxon>
        <taxon>Pseudomonadota</taxon>
        <taxon>Alphaproteobacteria</taxon>
        <taxon>Hyphomicrobiales</taxon>
        <taxon>Aestuariivirgaceae</taxon>
        <taxon>Taklimakanibacter</taxon>
    </lineage>
</organism>
<name>A0ACC5R484_9HYPH</name>
<evidence type="ECO:0000313" key="1">
    <source>
        <dbReference type="EMBL" id="MBK1867420.1"/>
    </source>
</evidence>
<sequence length="386" mass="40874">MDRQRWINLFAAISAVTVFGFALGLIFPLLSLVMEKHGVPPHVIGLNTAMQPLGILVSGFLVPHLTSRLGTRPVAIIAAFLTATIIVAYPFTPIYWAWFVLRFLHGLAVGALFTVSEAWVVEAAFGPARSRIMALYASILSVSFGLGSALISFTGIETILPFFIGAGFLAASTIPMFYYRPTGTFMPETGERQLSILGFARLAPILISAVTLFAVIDAAYLGLMPVYGVKKGFDQETAALMLTAFIVGNAGLQFPIGWIADHWSKRGMMVVCAFTTVIGSALIPSAFGTWLLWPVLVVTGATSAGIYTMALAELGERFSGNELVAGTAAFSTTWGAGALVGALIGGWAMDRFGPDGLPYATAMVFAAFVVAIAARTASAGRAARRA</sequence>
<gene>
    <name evidence="1" type="ORF">JHL16_13775</name>
</gene>
<dbReference type="Proteomes" id="UP000616151">
    <property type="component" value="Unassembled WGS sequence"/>
</dbReference>